<dbReference type="RefSeq" id="XP_023170840.2">
    <property type="nucleotide sequence ID" value="XM_023315072.2"/>
</dbReference>
<dbReference type="PANTHER" id="PTHR11690:SF299">
    <property type="entry name" value="PICKPOCKET 20, ISOFORM A"/>
    <property type="match status" value="1"/>
</dbReference>
<keyword evidence="7" id="KW-0915">Sodium</keyword>
<feature type="transmembrane region" description="Helical" evidence="14">
    <location>
        <begin position="53"/>
        <end position="73"/>
    </location>
</feature>
<evidence type="ECO:0000256" key="13">
    <source>
        <dbReference type="SAM" id="MobiDB-lite"/>
    </source>
</evidence>
<keyword evidence="3 12" id="KW-0813">Transport</keyword>
<comment type="similarity">
    <text evidence="2 12">Belongs to the amiloride-sensitive sodium channel (TC 1.A.6) family.</text>
</comment>
<evidence type="ECO:0000256" key="6">
    <source>
        <dbReference type="ARBA" id="ARBA00022989"/>
    </source>
</evidence>
<protein>
    <submittedName>
        <fullName evidence="16">Pickpocket protein 19</fullName>
    </submittedName>
</protein>
<evidence type="ECO:0000256" key="14">
    <source>
        <dbReference type="SAM" id="Phobius"/>
    </source>
</evidence>
<dbReference type="GO" id="GO:0015280">
    <property type="term" value="F:ligand-gated sodium channel activity"/>
    <property type="evidence" value="ECO:0007669"/>
    <property type="project" value="TreeGrafter"/>
</dbReference>
<evidence type="ECO:0000256" key="3">
    <source>
        <dbReference type="ARBA" id="ARBA00022448"/>
    </source>
</evidence>
<sequence length="560" mass="64104">MVKVANAANAADKDVDKSFMKLVRNYFRYYCERSTIHCVRYLYDAQLHNVERLIWSMLLITSVTLCCSFYLLVAERYGTQKLQTVIEDSQYPVFHVQFPAVGVCTDNRINWSKLEAAKAQFLPANASEDIVEAFGTLLRYMETLRFDNFEFSTSEMEDTNLEIVDFIPLTPLANFLALHCEDILVPGSCKWRQTSFNCCDYFMMEKTEHGFCLVFNSELSFGSQAILEREGSAFYPRHNAKAGQGSGLNFNLLLNDSFKRPDSSVTDNVFIMIKKPTQMTNVVYSIRPNTETHVAVRPQMTRTDDTTRKVPPWRRNCHFKDEQVDFGISDAAKRLKKSSLISNCLTNCHESYLVKLCNCSLPIFFLRNGKVKNCTASSLRCISRHNDIFGYDKHLEEDSYFIANKPGMTCPCLVGCNLLEYFTSTTTLPLSSRELPKSSALKVFKVDVHYQVDMMITYRTSLEFSSIDLIANLGGIFGLFLGASMVSGVELIYFLTVGFALHLYDNNYYVILHRNLKRQWATALRYLRNEVTHTHQAAEPAQAESKSKLRHPLSHRTNTW</sequence>
<accession>A0A6J1LWF9</accession>
<evidence type="ECO:0000313" key="16">
    <source>
        <dbReference type="RefSeq" id="XP_023170840.2"/>
    </source>
</evidence>
<comment type="subcellular location">
    <subcellularLocation>
        <location evidence="1">Membrane</location>
        <topology evidence="1">Multi-pass membrane protein</topology>
    </subcellularLocation>
</comment>
<evidence type="ECO:0000256" key="8">
    <source>
        <dbReference type="ARBA" id="ARBA00023065"/>
    </source>
</evidence>
<dbReference type="KEGG" id="dhe:111599421"/>
<evidence type="ECO:0000256" key="10">
    <source>
        <dbReference type="ARBA" id="ARBA00023201"/>
    </source>
</evidence>
<dbReference type="InterPro" id="IPR001873">
    <property type="entry name" value="ENaC"/>
</dbReference>
<evidence type="ECO:0000256" key="1">
    <source>
        <dbReference type="ARBA" id="ARBA00004141"/>
    </source>
</evidence>
<organism evidence="15 16">
    <name type="scientific">Drosophila hydei</name>
    <name type="common">Fruit fly</name>
    <dbReference type="NCBI Taxonomy" id="7224"/>
    <lineage>
        <taxon>Eukaryota</taxon>
        <taxon>Metazoa</taxon>
        <taxon>Ecdysozoa</taxon>
        <taxon>Arthropoda</taxon>
        <taxon>Hexapoda</taxon>
        <taxon>Insecta</taxon>
        <taxon>Pterygota</taxon>
        <taxon>Neoptera</taxon>
        <taxon>Endopterygota</taxon>
        <taxon>Diptera</taxon>
        <taxon>Brachycera</taxon>
        <taxon>Muscomorpha</taxon>
        <taxon>Ephydroidea</taxon>
        <taxon>Drosophilidae</taxon>
        <taxon>Drosophila</taxon>
    </lineage>
</organism>
<feature type="transmembrane region" description="Helical" evidence="14">
    <location>
        <begin position="464"/>
        <end position="485"/>
    </location>
</feature>
<dbReference type="Proteomes" id="UP000504633">
    <property type="component" value="Unplaced"/>
</dbReference>
<reference evidence="16" key="1">
    <citation type="submission" date="2025-08" db="UniProtKB">
        <authorList>
            <consortium name="RefSeq"/>
        </authorList>
    </citation>
    <scope>IDENTIFICATION</scope>
    <source>
        <strain evidence="16">15085-1641.00</strain>
        <tissue evidence="16">Whole body</tissue>
    </source>
</reference>
<evidence type="ECO:0000256" key="7">
    <source>
        <dbReference type="ARBA" id="ARBA00023053"/>
    </source>
</evidence>
<dbReference type="GO" id="GO:0005886">
    <property type="term" value="C:plasma membrane"/>
    <property type="evidence" value="ECO:0007669"/>
    <property type="project" value="TreeGrafter"/>
</dbReference>
<dbReference type="Gene3D" id="1.10.287.770">
    <property type="entry name" value="YojJ-like"/>
    <property type="match status" value="1"/>
</dbReference>
<keyword evidence="10 12" id="KW-0739">Sodium transport</keyword>
<dbReference type="AlphaFoldDB" id="A0A6J1LWF9"/>
<proteinExistence type="inferred from homology"/>
<evidence type="ECO:0000256" key="9">
    <source>
        <dbReference type="ARBA" id="ARBA00023136"/>
    </source>
</evidence>
<evidence type="ECO:0000256" key="5">
    <source>
        <dbReference type="ARBA" id="ARBA00022692"/>
    </source>
</evidence>
<feature type="transmembrane region" description="Helical" evidence="14">
    <location>
        <begin position="491"/>
        <end position="511"/>
    </location>
</feature>
<keyword evidence="8 12" id="KW-0406">Ion transport</keyword>
<dbReference type="PANTHER" id="PTHR11690">
    <property type="entry name" value="AMILORIDE-SENSITIVE SODIUM CHANNEL-RELATED"/>
    <property type="match status" value="1"/>
</dbReference>
<evidence type="ECO:0000256" key="11">
    <source>
        <dbReference type="ARBA" id="ARBA00023303"/>
    </source>
</evidence>
<evidence type="ECO:0000313" key="15">
    <source>
        <dbReference type="Proteomes" id="UP000504633"/>
    </source>
</evidence>
<keyword evidence="11 12" id="KW-0407">Ion channel</keyword>
<keyword evidence="4 12" id="KW-0894">Sodium channel</keyword>
<gene>
    <name evidence="16" type="primary">LOC111599421</name>
</gene>
<dbReference type="OrthoDB" id="5874059at2759"/>
<evidence type="ECO:0000256" key="2">
    <source>
        <dbReference type="ARBA" id="ARBA00007193"/>
    </source>
</evidence>
<keyword evidence="6 14" id="KW-1133">Transmembrane helix</keyword>
<name>A0A6J1LWF9_DROHY</name>
<keyword evidence="15" id="KW-1185">Reference proteome</keyword>
<evidence type="ECO:0000256" key="12">
    <source>
        <dbReference type="RuleBase" id="RU000679"/>
    </source>
</evidence>
<keyword evidence="9 14" id="KW-0472">Membrane</keyword>
<dbReference type="Pfam" id="PF00858">
    <property type="entry name" value="ASC"/>
    <property type="match status" value="1"/>
</dbReference>
<dbReference type="OMA" id="YIMIKKP"/>
<evidence type="ECO:0000256" key="4">
    <source>
        <dbReference type="ARBA" id="ARBA00022461"/>
    </source>
</evidence>
<dbReference type="Gene3D" id="2.60.470.10">
    <property type="entry name" value="Acid-sensing ion channels like domains"/>
    <property type="match status" value="1"/>
</dbReference>
<dbReference type="PRINTS" id="PR01078">
    <property type="entry name" value="AMINACHANNEL"/>
</dbReference>
<feature type="region of interest" description="Disordered" evidence="13">
    <location>
        <begin position="536"/>
        <end position="560"/>
    </location>
</feature>
<dbReference type="GeneID" id="111599421"/>
<keyword evidence="5 12" id="KW-0812">Transmembrane</keyword>